<name>A0A3M7Q306_BRAPC</name>
<comment type="caution">
    <text evidence="1">The sequence shown here is derived from an EMBL/GenBank/DDBJ whole genome shotgun (WGS) entry which is preliminary data.</text>
</comment>
<reference evidence="1 2" key="1">
    <citation type="journal article" date="2018" name="Sci. Rep.">
        <title>Genomic signatures of local adaptation to the degree of environmental predictability in rotifers.</title>
        <authorList>
            <person name="Franch-Gras L."/>
            <person name="Hahn C."/>
            <person name="Garcia-Roger E.M."/>
            <person name="Carmona M.J."/>
            <person name="Serra M."/>
            <person name="Gomez A."/>
        </authorList>
    </citation>
    <scope>NUCLEOTIDE SEQUENCE [LARGE SCALE GENOMIC DNA]</scope>
    <source>
        <strain evidence="1">HYR1</strain>
    </source>
</reference>
<dbReference type="AlphaFoldDB" id="A0A3M7Q306"/>
<protein>
    <submittedName>
        <fullName evidence="1">Uncharacterized protein</fullName>
    </submittedName>
</protein>
<organism evidence="1 2">
    <name type="scientific">Brachionus plicatilis</name>
    <name type="common">Marine rotifer</name>
    <name type="synonym">Brachionus muelleri</name>
    <dbReference type="NCBI Taxonomy" id="10195"/>
    <lineage>
        <taxon>Eukaryota</taxon>
        <taxon>Metazoa</taxon>
        <taxon>Spiralia</taxon>
        <taxon>Gnathifera</taxon>
        <taxon>Rotifera</taxon>
        <taxon>Eurotatoria</taxon>
        <taxon>Monogononta</taxon>
        <taxon>Pseudotrocha</taxon>
        <taxon>Ploima</taxon>
        <taxon>Brachionidae</taxon>
        <taxon>Brachionus</taxon>
    </lineage>
</organism>
<proteinExistence type="predicted"/>
<dbReference type="Proteomes" id="UP000276133">
    <property type="component" value="Unassembled WGS sequence"/>
</dbReference>
<evidence type="ECO:0000313" key="1">
    <source>
        <dbReference type="EMBL" id="RNA05328.1"/>
    </source>
</evidence>
<sequence length="76" mass="8718">MFPYNSNGKIKVCPEVVDAGLTSTGLSRKIFNYLPYKLVVLRFLLFGVLNLDCEKCKKTNLFQEIAHFLNLSNVYK</sequence>
<keyword evidence="2" id="KW-1185">Reference proteome</keyword>
<accession>A0A3M7Q306</accession>
<gene>
    <name evidence="1" type="ORF">BpHYR1_050526</name>
</gene>
<evidence type="ECO:0000313" key="2">
    <source>
        <dbReference type="Proteomes" id="UP000276133"/>
    </source>
</evidence>
<dbReference type="EMBL" id="REGN01007774">
    <property type="protein sequence ID" value="RNA05328.1"/>
    <property type="molecule type" value="Genomic_DNA"/>
</dbReference>